<sequence>LVFLGETRCDEIPPELKSALDEYPWSTLVASTGKGRKGQAGVPLFSKEQPLNIWKGTGVEEFDDAGRLIIAEYATFFFAGAYAPNSGARLENLPKRRRWEATIRRKLSDLDVKKPVIYGGDLNVAHQKIDAADYGVNIRTAAGFADQERADMTALLGSGFTDTYRSLHKDSAAYTSYLWMGARIPARLDYFLASNRLVENITESDVMDDGMSASDHCPIMLKIII</sequence>
<comment type="similarity">
    <text evidence="2 10">Belongs to the DNA repair enzymes AP/ExoA family.</text>
</comment>
<evidence type="ECO:0000256" key="10">
    <source>
        <dbReference type="RuleBase" id="RU362131"/>
    </source>
</evidence>
<organism evidence="12 13">
    <name type="scientific">Pristionchus entomophagus</name>
    <dbReference type="NCBI Taxonomy" id="358040"/>
    <lineage>
        <taxon>Eukaryota</taxon>
        <taxon>Metazoa</taxon>
        <taxon>Ecdysozoa</taxon>
        <taxon>Nematoda</taxon>
        <taxon>Chromadorea</taxon>
        <taxon>Rhabditida</taxon>
        <taxon>Rhabditina</taxon>
        <taxon>Diplogasteromorpha</taxon>
        <taxon>Diplogasteroidea</taxon>
        <taxon>Neodiplogasteridae</taxon>
        <taxon>Pristionchus</taxon>
    </lineage>
</organism>
<evidence type="ECO:0000256" key="5">
    <source>
        <dbReference type="ARBA" id="ARBA00022801"/>
    </source>
</evidence>
<comment type="caution">
    <text evidence="12">The sequence shown here is derived from an EMBL/GenBank/DDBJ whole genome shotgun (WGS) entry which is preliminary data.</text>
</comment>
<evidence type="ECO:0000313" key="12">
    <source>
        <dbReference type="EMBL" id="GMS86630.1"/>
    </source>
</evidence>
<proteinExistence type="inferred from homology"/>
<feature type="binding site" evidence="8">
    <location>
        <position position="123"/>
    </location>
    <ligand>
        <name>Mg(2+)</name>
        <dbReference type="ChEBI" id="CHEBI:18420"/>
        <label>1</label>
    </ligand>
</feature>
<dbReference type="Proteomes" id="UP001432027">
    <property type="component" value="Unassembled WGS sequence"/>
</dbReference>
<dbReference type="EMBL" id="BTSX01000002">
    <property type="protein sequence ID" value="GMS86630.1"/>
    <property type="molecule type" value="Genomic_DNA"/>
</dbReference>
<feature type="site" description="Transition state stabilizer" evidence="9">
    <location>
        <position position="123"/>
    </location>
</feature>
<comment type="cofactor">
    <cofactor evidence="8 10">
        <name>Mg(2+)</name>
        <dbReference type="ChEBI" id="CHEBI:18420"/>
    </cofactor>
    <cofactor evidence="8 10">
        <name>Mn(2+)</name>
        <dbReference type="ChEBI" id="CHEBI:29035"/>
    </cofactor>
    <text evidence="8 10">Probably binds two magnesium or manganese ions per subunit.</text>
</comment>
<keyword evidence="8" id="KW-0464">Manganese</keyword>
<dbReference type="GO" id="GO:0046872">
    <property type="term" value="F:metal ion binding"/>
    <property type="evidence" value="ECO:0007669"/>
    <property type="project" value="UniProtKB-KW"/>
</dbReference>
<evidence type="ECO:0000259" key="11">
    <source>
        <dbReference type="Pfam" id="PF03372"/>
    </source>
</evidence>
<keyword evidence="5" id="KW-0378">Hydrolase</keyword>
<dbReference type="AlphaFoldDB" id="A0AAV5SU84"/>
<feature type="non-terminal residue" evidence="12">
    <location>
        <position position="1"/>
    </location>
</feature>
<dbReference type="GO" id="GO:0008311">
    <property type="term" value="F:double-stranded DNA 3'-5' DNA exonuclease activity"/>
    <property type="evidence" value="ECO:0007669"/>
    <property type="project" value="UniProtKB-EC"/>
</dbReference>
<protein>
    <recommendedName>
        <fullName evidence="3">exodeoxyribonuclease III</fullName>
        <ecNumber evidence="3">3.1.11.2</ecNumber>
    </recommendedName>
</protein>
<feature type="site" description="Interaction with DNA substrate" evidence="9">
    <location>
        <position position="216"/>
    </location>
</feature>
<comment type="catalytic activity">
    <reaction evidence="1">
        <text>Exonucleolytic cleavage in the 3'- to 5'-direction to yield nucleoside 5'-phosphates.</text>
        <dbReference type="EC" id="3.1.11.2"/>
    </reaction>
</comment>
<dbReference type="GO" id="GO:0003906">
    <property type="term" value="F:DNA-(apurinic or apyrimidinic site) endonuclease activity"/>
    <property type="evidence" value="ECO:0007669"/>
    <property type="project" value="TreeGrafter"/>
</dbReference>
<dbReference type="CDD" id="cd09087">
    <property type="entry name" value="Ape1-like_AP-endo"/>
    <property type="match status" value="1"/>
</dbReference>
<gene>
    <name evidence="12" type="ORF">PENTCL1PPCAC_8805</name>
</gene>
<keyword evidence="13" id="KW-1185">Reference proteome</keyword>
<evidence type="ECO:0000313" key="13">
    <source>
        <dbReference type="Proteomes" id="UP001432027"/>
    </source>
</evidence>
<evidence type="ECO:0000256" key="7">
    <source>
        <dbReference type="PIRSR" id="PIRSR604808-1"/>
    </source>
</evidence>
<dbReference type="InterPro" id="IPR004808">
    <property type="entry name" value="AP_endonuc_1"/>
</dbReference>
<feature type="active site" description="Proton donor/acceptor" evidence="7">
    <location>
        <position position="121"/>
    </location>
</feature>
<feature type="binding site" evidence="8">
    <location>
        <position position="216"/>
    </location>
    <ligand>
        <name>Mg(2+)</name>
        <dbReference type="ChEBI" id="CHEBI:18420"/>
        <label>1</label>
    </ligand>
</feature>
<dbReference type="Gene3D" id="3.60.10.10">
    <property type="entry name" value="Endonuclease/exonuclease/phosphatase"/>
    <property type="match status" value="1"/>
</dbReference>
<dbReference type="NCBIfam" id="TIGR00633">
    <property type="entry name" value="xth"/>
    <property type="match status" value="1"/>
</dbReference>
<keyword evidence="4 8" id="KW-0479">Metal-binding</keyword>
<evidence type="ECO:0000256" key="2">
    <source>
        <dbReference type="ARBA" id="ARBA00007092"/>
    </source>
</evidence>
<reference evidence="12" key="1">
    <citation type="submission" date="2023-10" db="EMBL/GenBank/DDBJ databases">
        <title>Genome assembly of Pristionchus species.</title>
        <authorList>
            <person name="Yoshida K."/>
            <person name="Sommer R.J."/>
        </authorList>
    </citation>
    <scope>NUCLEOTIDE SEQUENCE</scope>
    <source>
        <strain evidence="12">RS0144</strain>
    </source>
</reference>
<feature type="binding site" evidence="8">
    <location>
        <position position="215"/>
    </location>
    <ligand>
        <name>Mg(2+)</name>
        <dbReference type="ChEBI" id="CHEBI:18420"/>
        <label>1</label>
    </ligand>
</feature>
<keyword evidence="6 8" id="KW-0460">Magnesium</keyword>
<dbReference type="InterPro" id="IPR036691">
    <property type="entry name" value="Endo/exonu/phosph_ase_sf"/>
</dbReference>
<dbReference type="GO" id="GO:0006284">
    <property type="term" value="P:base-excision repair"/>
    <property type="evidence" value="ECO:0007669"/>
    <property type="project" value="TreeGrafter"/>
</dbReference>
<evidence type="ECO:0000256" key="6">
    <source>
        <dbReference type="ARBA" id="ARBA00022842"/>
    </source>
</evidence>
<dbReference type="SUPFAM" id="SSF56219">
    <property type="entry name" value="DNase I-like"/>
    <property type="match status" value="1"/>
</dbReference>
<dbReference type="EC" id="3.1.11.2" evidence="3"/>
<dbReference type="InterPro" id="IPR005135">
    <property type="entry name" value="Endo/exonuclease/phosphatase"/>
</dbReference>
<evidence type="ECO:0000256" key="3">
    <source>
        <dbReference type="ARBA" id="ARBA00012115"/>
    </source>
</evidence>
<dbReference type="GO" id="GO:0008081">
    <property type="term" value="F:phosphoric diester hydrolase activity"/>
    <property type="evidence" value="ECO:0007669"/>
    <property type="project" value="TreeGrafter"/>
</dbReference>
<dbReference type="GO" id="GO:0005634">
    <property type="term" value="C:nucleus"/>
    <property type="evidence" value="ECO:0007669"/>
    <property type="project" value="TreeGrafter"/>
</dbReference>
<accession>A0AAV5SU84</accession>
<feature type="site" description="Important for catalytic activity" evidence="9">
    <location>
        <position position="189"/>
    </location>
</feature>
<dbReference type="PANTHER" id="PTHR22748">
    <property type="entry name" value="AP ENDONUCLEASE"/>
    <property type="match status" value="1"/>
</dbReference>
<dbReference type="Pfam" id="PF03372">
    <property type="entry name" value="Exo_endo_phos"/>
    <property type="match status" value="1"/>
</dbReference>
<feature type="active site" evidence="7">
    <location>
        <position position="82"/>
    </location>
</feature>
<feature type="binding site" evidence="8">
    <location>
        <position position="121"/>
    </location>
    <ligand>
        <name>Mg(2+)</name>
        <dbReference type="ChEBI" id="CHEBI:18420"/>
        <label>1</label>
    </ligand>
</feature>
<evidence type="ECO:0000256" key="8">
    <source>
        <dbReference type="PIRSR" id="PIRSR604808-2"/>
    </source>
</evidence>
<feature type="binding site" evidence="8">
    <location>
        <position position="6"/>
    </location>
    <ligand>
        <name>Mg(2+)</name>
        <dbReference type="ChEBI" id="CHEBI:18420"/>
        <label>1</label>
    </ligand>
</feature>
<keyword evidence="10" id="KW-0234">DNA repair</keyword>
<evidence type="ECO:0000256" key="1">
    <source>
        <dbReference type="ARBA" id="ARBA00000493"/>
    </source>
</evidence>
<feature type="active site" description="Proton acceptor" evidence="7">
    <location>
        <position position="216"/>
    </location>
</feature>
<feature type="domain" description="Endonuclease/exonuclease/phosphatase" evidence="11">
    <location>
        <begin position="2"/>
        <end position="216"/>
    </location>
</feature>
<dbReference type="PANTHER" id="PTHR22748:SF6">
    <property type="entry name" value="DNA-(APURINIC OR APYRIMIDINIC SITE) ENDONUCLEASE"/>
    <property type="match status" value="1"/>
</dbReference>
<evidence type="ECO:0000256" key="9">
    <source>
        <dbReference type="PIRSR" id="PIRSR604808-3"/>
    </source>
</evidence>
<name>A0AAV5SU84_9BILA</name>
<evidence type="ECO:0000256" key="4">
    <source>
        <dbReference type="ARBA" id="ARBA00022723"/>
    </source>
</evidence>
<dbReference type="PROSITE" id="PS51435">
    <property type="entry name" value="AP_NUCLEASE_F1_4"/>
    <property type="match status" value="1"/>
</dbReference>
<keyword evidence="10" id="KW-0227">DNA damage</keyword>